<feature type="region of interest" description="Disordered" evidence="1">
    <location>
        <begin position="1"/>
        <end position="21"/>
    </location>
</feature>
<feature type="compositionally biased region" description="Low complexity" evidence="1">
    <location>
        <begin position="531"/>
        <end position="548"/>
    </location>
</feature>
<feature type="region of interest" description="Disordered" evidence="1">
    <location>
        <begin position="488"/>
        <end position="593"/>
    </location>
</feature>
<evidence type="ECO:0000313" key="2">
    <source>
        <dbReference type="Proteomes" id="UP000095280"/>
    </source>
</evidence>
<evidence type="ECO:0000313" key="3">
    <source>
        <dbReference type="WBParaSite" id="maker-unitig_33392-snap-gene-0.2-mRNA-1"/>
    </source>
</evidence>
<reference evidence="3" key="1">
    <citation type="submission" date="2016-11" db="UniProtKB">
        <authorList>
            <consortium name="WormBaseParasite"/>
        </authorList>
    </citation>
    <scope>IDENTIFICATION</scope>
</reference>
<sequence>MYVFAQVSGESPPRTTRPTIRHCPPIVRRDIAPRPPIIALHRPAPPSAHASNVPTRLHGPIIRPTVRPTSPKTAAQPTPCPTVATVRPYHPSPSAPPSFTIAHRRASRPLTVPLTICSTVRPHHFCFTSPTIRSPVRSRPAHHPAHHPLTSAHRPPHRPPTIRSPQHPNTTQHHQPCTPSAHRYRSAQPSAHVRSQHPKPQPSIISPVTIRPPTAGGVRRASLIIQNTMGWRTSVLHHLSKASSVVLGAGVLGAVMSIDSIGGLGNLQSRFLGPRTPPTTTLRPARAPDPQAFHMLQPHRRPRLPLAGEAFFGGQHPVRLALPAGSVAAGFLKTLPLLLMIIPASVSRIHYADICRLRQTPPLREACGIPRGCGQRGLHRDHHSRCCPPDVRGVMIAAMAGAPSSLHHLHLQQRRHPTSPSTCGCCLPAPAARRGSEESHPRPPPAWLFIVALTVIGVPLAAASCAPAAAGQLVIYAQSGDVIPHAARFSPSSSWNQPDGPRTTATEAPASAANLHQERQEQKEVEENCLSRAAASASPKAWSSSQSATRRLPRASEPTDGVMVHTPSSCGFSDVDNARRHREDERKGRDAAEAAERARQLVAEMKSGSAWDRFVELLSPAAIRVGSLPTESNASKLF</sequence>
<keyword evidence="2" id="KW-1185">Reference proteome</keyword>
<proteinExistence type="predicted"/>
<name>A0A1I8FFY7_9PLAT</name>
<dbReference type="WBParaSite" id="maker-unitig_33392-snap-gene-0.2-mRNA-1">
    <property type="protein sequence ID" value="maker-unitig_33392-snap-gene-0.2-mRNA-1"/>
    <property type="gene ID" value="maker-unitig_33392-snap-gene-0.2"/>
</dbReference>
<accession>A0A1I8FFY7</accession>
<evidence type="ECO:0000256" key="1">
    <source>
        <dbReference type="SAM" id="MobiDB-lite"/>
    </source>
</evidence>
<feature type="compositionally biased region" description="Basic and acidic residues" evidence="1">
    <location>
        <begin position="516"/>
        <end position="526"/>
    </location>
</feature>
<protein>
    <submittedName>
        <fullName evidence="3">Cytochrome-c oxidase</fullName>
    </submittedName>
</protein>
<feature type="compositionally biased region" description="Basic and acidic residues" evidence="1">
    <location>
        <begin position="576"/>
        <end position="593"/>
    </location>
</feature>
<organism evidence="2 3">
    <name type="scientific">Macrostomum lignano</name>
    <dbReference type="NCBI Taxonomy" id="282301"/>
    <lineage>
        <taxon>Eukaryota</taxon>
        <taxon>Metazoa</taxon>
        <taxon>Spiralia</taxon>
        <taxon>Lophotrochozoa</taxon>
        <taxon>Platyhelminthes</taxon>
        <taxon>Rhabditophora</taxon>
        <taxon>Macrostomorpha</taxon>
        <taxon>Macrostomida</taxon>
        <taxon>Macrostomidae</taxon>
        <taxon>Macrostomum</taxon>
    </lineage>
</organism>
<dbReference type="Proteomes" id="UP000095280">
    <property type="component" value="Unplaced"/>
</dbReference>
<feature type="region of interest" description="Disordered" evidence="1">
    <location>
        <begin position="132"/>
        <end position="215"/>
    </location>
</feature>
<feature type="compositionally biased region" description="Polar residues" evidence="1">
    <location>
        <begin position="163"/>
        <end position="178"/>
    </location>
</feature>
<dbReference type="AlphaFoldDB" id="A0A1I8FFY7"/>